<dbReference type="InterPro" id="IPR002993">
    <property type="entry name" value="ODC_AZ"/>
</dbReference>
<evidence type="ECO:0000313" key="6">
    <source>
        <dbReference type="Proteomes" id="UP000005239"/>
    </source>
</evidence>
<dbReference type="EnsemblMetazoa" id="PPA30489.2">
    <property type="protein sequence ID" value="PPA30489.2"/>
    <property type="gene ID" value="WBGene00203357"/>
</dbReference>
<gene>
    <name evidence="5" type="primary">WBGene00203357</name>
</gene>
<dbReference type="InterPro" id="IPR038581">
    <property type="entry name" value="ODC_AZ_sf"/>
</dbReference>
<dbReference type="GO" id="GO:0005737">
    <property type="term" value="C:cytoplasm"/>
    <property type="evidence" value="ECO:0000318"/>
    <property type="project" value="GO_Central"/>
</dbReference>
<organism evidence="5 6">
    <name type="scientific">Pristionchus pacificus</name>
    <name type="common">Parasitic nematode worm</name>
    <dbReference type="NCBI Taxonomy" id="54126"/>
    <lineage>
        <taxon>Eukaryota</taxon>
        <taxon>Metazoa</taxon>
        <taxon>Ecdysozoa</taxon>
        <taxon>Nematoda</taxon>
        <taxon>Chromadorea</taxon>
        <taxon>Rhabditida</taxon>
        <taxon>Rhabditina</taxon>
        <taxon>Diplogasteromorpha</taxon>
        <taxon>Diplogasteroidea</taxon>
        <taxon>Neodiplogasteridae</taxon>
        <taxon>Pristionchus</taxon>
    </lineage>
</organism>
<accession>A0A2A6BL16</accession>
<evidence type="ECO:0000313" key="5">
    <source>
        <dbReference type="EnsemblMetazoa" id="PPA30489.2"/>
    </source>
</evidence>
<dbReference type="InterPro" id="IPR016181">
    <property type="entry name" value="Acyl_CoA_acyltransferase"/>
</dbReference>
<dbReference type="EnsemblMetazoa" id="PPA30489.1">
    <property type="protein sequence ID" value="PPA30489.1"/>
    <property type="gene ID" value="WBGene00203357"/>
</dbReference>
<dbReference type="GO" id="GO:0075523">
    <property type="term" value="P:viral translational frameshifting"/>
    <property type="evidence" value="ECO:0007669"/>
    <property type="project" value="UniProtKB-KW"/>
</dbReference>
<evidence type="ECO:0000256" key="3">
    <source>
        <dbReference type="ARBA" id="ARBA00017712"/>
    </source>
</evidence>
<comment type="similarity">
    <text evidence="1">Belongs to the ODC antizyme family.</text>
</comment>
<dbReference type="STRING" id="54126.A0A4X3NS89"/>
<dbReference type="GO" id="GO:0005634">
    <property type="term" value="C:nucleus"/>
    <property type="evidence" value="ECO:0000318"/>
    <property type="project" value="GO_Central"/>
</dbReference>
<reference evidence="6" key="1">
    <citation type="journal article" date="2008" name="Nat. Genet.">
        <title>The Pristionchus pacificus genome provides a unique perspective on nematode lifestyle and parasitism.</title>
        <authorList>
            <person name="Dieterich C."/>
            <person name="Clifton S.W."/>
            <person name="Schuster L.N."/>
            <person name="Chinwalla A."/>
            <person name="Delehaunty K."/>
            <person name="Dinkelacker I."/>
            <person name="Fulton L."/>
            <person name="Fulton R."/>
            <person name="Godfrey J."/>
            <person name="Minx P."/>
            <person name="Mitreva M."/>
            <person name="Roeseler W."/>
            <person name="Tian H."/>
            <person name="Witte H."/>
            <person name="Yang S.P."/>
            <person name="Wilson R.K."/>
            <person name="Sommer R.J."/>
        </authorList>
    </citation>
    <scope>NUCLEOTIDE SEQUENCE [LARGE SCALE GENOMIC DNA]</scope>
    <source>
        <strain evidence="6">PS312</strain>
    </source>
</reference>
<dbReference type="AlphaFoldDB" id="A0A4X3NS89"/>
<dbReference type="Pfam" id="PF02100">
    <property type="entry name" value="ODC_AZ"/>
    <property type="match status" value="1"/>
</dbReference>
<evidence type="ECO:0000256" key="2">
    <source>
        <dbReference type="ARBA" id="ARBA00011836"/>
    </source>
</evidence>
<reference evidence="5" key="2">
    <citation type="submission" date="2019-07" db="UniProtKB">
        <authorList>
            <consortium name="EnsemblMetazoa"/>
        </authorList>
    </citation>
    <scope>IDENTIFICATION</scope>
    <source>
        <strain evidence="5">PS312</strain>
    </source>
</reference>
<comment type="subunit">
    <text evidence="2">Interacts with ODC1 and thereby sterically blocks ODC homodimerization.</text>
</comment>
<keyword evidence="4" id="KW-0688">Ribosomal frameshifting</keyword>
<dbReference type="PANTHER" id="PTHR10279:SF10">
    <property type="entry name" value="ORNITHINE DECARBOXYLASE ANTIZYME"/>
    <property type="match status" value="1"/>
</dbReference>
<dbReference type="PANTHER" id="PTHR10279">
    <property type="entry name" value="ORNITHINE DECARBOXYLASE ANTIZYME"/>
    <property type="match status" value="1"/>
</dbReference>
<dbReference type="SUPFAM" id="SSF55729">
    <property type="entry name" value="Acyl-CoA N-acyltransferases (Nat)"/>
    <property type="match status" value="1"/>
</dbReference>
<dbReference type="PROSITE" id="PS01337">
    <property type="entry name" value="ODC_AZ"/>
    <property type="match status" value="1"/>
</dbReference>
<evidence type="ECO:0000256" key="1">
    <source>
        <dbReference type="ARBA" id="ARBA00008796"/>
    </source>
</evidence>
<evidence type="ECO:0000256" key="4">
    <source>
        <dbReference type="ARBA" id="ARBA00022758"/>
    </source>
</evidence>
<dbReference type="FunCoup" id="A0A4X3NS89">
    <property type="interactions" value="194"/>
</dbReference>
<dbReference type="OrthoDB" id="5959761at2759"/>
<proteinExistence type="inferred from homology"/>
<sequence>MTRMVKNVVASWEWVPLGKDKVGIIIPADQDHRQVHKSRFVDLLEFCDETMKVKEVIAVFGRADLTVAAGFPRTLRYVGFRVVAPENFPPTLDATTHFAMTYVV</sequence>
<dbReference type="Gene3D" id="3.40.630.60">
    <property type="match status" value="1"/>
</dbReference>
<accession>A0A4X3NS89</accession>
<dbReference type="GO" id="GO:0008073">
    <property type="term" value="F:ornithine decarboxylase inhibitor activity"/>
    <property type="evidence" value="ECO:0000318"/>
    <property type="project" value="GO_Central"/>
</dbReference>
<name>A0A4X3NS89_PRIPA</name>
<keyword evidence="6" id="KW-1185">Reference proteome</keyword>
<protein>
    <recommendedName>
        <fullName evidence="3">Ornithine decarboxylase antizyme</fullName>
    </recommendedName>
</protein>
<dbReference type="Proteomes" id="UP000005239">
    <property type="component" value="Unassembled WGS sequence"/>
</dbReference>